<dbReference type="Proteomes" id="UP000095286">
    <property type="component" value="Unplaced"/>
</dbReference>
<evidence type="ECO:0000313" key="2">
    <source>
        <dbReference type="WBParaSite" id="RSKR_0001100100.1"/>
    </source>
</evidence>
<sequence length="405" mass="45499">MPPKSKRLMKSPSNVPQKDRNVKNPFLHLFDENPDQFLPSGSICLDQFMPDEKELDEINLKINDVYGAVVVPKLMGIAKEFLESREQFKEKRGKDIKFRTTPVRGNASSKIRSFIDELNLRIRSPIEECAQSEDRDVEMGDVTLADSENRKSCKAESPTPTYSPENETITLNNRDTGPLATSTPFIFQGNRLIKGVRRRFESTKLCEDKNELSLEKVKNEGNTTPIVTKRKSNQMIPSSPTSCKSPAAKAVRVGNCEGFSKMIPKKSFPSPVIVKDVGENRLTLDDKNCLTLDDESCLNLGHESAPMVSSSVNVSNCNTPKARIISNRPRNVIVSEFDIANSNVDDESDDADASKKEVPQWAQIKNLQKIMEKQRHRDVESIFGTMKPLILSDVFKDYINKESGN</sequence>
<dbReference type="WBParaSite" id="RSKR_0001100100.1">
    <property type="protein sequence ID" value="RSKR_0001100100.1"/>
    <property type="gene ID" value="RSKR_0001100100"/>
</dbReference>
<accession>A0AC35UGB1</accession>
<evidence type="ECO:0000313" key="1">
    <source>
        <dbReference type="Proteomes" id="UP000095286"/>
    </source>
</evidence>
<proteinExistence type="predicted"/>
<organism evidence="1 2">
    <name type="scientific">Rhabditophanes sp. KR3021</name>
    <dbReference type="NCBI Taxonomy" id="114890"/>
    <lineage>
        <taxon>Eukaryota</taxon>
        <taxon>Metazoa</taxon>
        <taxon>Ecdysozoa</taxon>
        <taxon>Nematoda</taxon>
        <taxon>Chromadorea</taxon>
        <taxon>Rhabditida</taxon>
        <taxon>Tylenchina</taxon>
        <taxon>Panagrolaimomorpha</taxon>
        <taxon>Strongyloidoidea</taxon>
        <taxon>Alloionematidae</taxon>
        <taxon>Rhabditophanes</taxon>
    </lineage>
</organism>
<name>A0AC35UGB1_9BILA</name>
<reference evidence="2" key="1">
    <citation type="submission" date="2016-11" db="UniProtKB">
        <authorList>
            <consortium name="WormBaseParasite"/>
        </authorList>
    </citation>
    <scope>IDENTIFICATION</scope>
    <source>
        <strain evidence="2">KR3021</strain>
    </source>
</reference>
<protein>
    <submittedName>
        <fullName evidence="2">INCENP_ARK-bind domain-containing protein</fullName>
    </submittedName>
</protein>